<reference evidence="1 2" key="1">
    <citation type="submission" date="2015-04" db="EMBL/GenBank/DDBJ databases">
        <authorList>
            <person name="Syromyatnikov M.Y."/>
            <person name="Popov V.N."/>
        </authorList>
    </citation>
    <scope>NUCLEOTIDE SEQUENCE [LARGE SCALE GENOMIC DNA]</scope>
</reference>
<evidence type="ECO:0000313" key="2">
    <source>
        <dbReference type="Proteomes" id="UP000183832"/>
    </source>
</evidence>
<accession>A0A1J1HV20</accession>
<keyword evidence="2" id="KW-1185">Reference proteome</keyword>
<gene>
    <name evidence="1" type="ORF">CLUMA_CG004887</name>
</gene>
<dbReference type="AlphaFoldDB" id="A0A1J1HV20"/>
<evidence type="ECO:0000313" key="1">
    <source>
        <dbReference type="EMBL" id="CRK91204.1"/>
    </source>
</evidence>
<organism evidence="1 2">
    <name type="scientific">Clunio marinus</name>
    <dbReference type="NCBI Taxonomy" id="568069"/>
    <lineage>
        <taxon>Eukaryota</taxon>
        <taxon>Metazoa</taxon>
        <taxon>Ecdysozoa</taxon>
        <taxon>Arthropoda</taxon>
        <taxon>Hexapoda</taxon>
        <taxon>Insecta</taxon>
        <taxon>Pterygota</taxon>
        <taxon>Neoptera</taxon>
        <taxon>Endopterygota</taxon>
        <taxon>Diptera</taxon>
        <taxon>Nematocera</taxon>
        <taxon>Chironomoidea</taxon>
        <taxon>Chironomidae</taxon>
        <taxon>Clunio</taxon>
    </lineage>
</organism>
<dbReference type="EMBL" id="CVRI01000020">
    <property type="protein sequence ID" value="CRK91204.1"/>
    <property type="molecule type" value="Genomic_DNA"/>
</dbReference>
<dbReference type="Proteomes" id="UP000183832">
    <property type="component" value="Unassembled WGS sequence"/>
</dbReference>
<proteinExistence type="predicted"/>
<sequence length="59" mass="6676">MAFVKAFFIACVVAWETLQRIFCLNLKSKNSNFRISDKQFYVEETSISHKSLTAAAAIS</sequence>
<protein>
    <submittedName>
        <fullName evidence="1">CLUMA_CG004887, isoform A</fullName>
    </submittedName>
</protein>
<name>A0A1J1HV20_9DIPT</name>